<reference evidence="8" key="1">
    <citation type="journal article" date="2023" name="Nat. Commun.">
        <title>Diploid and tetraploid genomes of Acorus and the evolution of monocots.</title>
        <authorList>
            <person name="Ma L."/>
            <person name="Liu K.W."/>
            <person name="Li Z."/>
            <person name="Hsiao Y.Y."/>
            <person name="Qi Y."/>
            <person name="Fu T."/>
            <person name="Tang G.D."/>
            <person name="Zhang D."/>
            <person name="Sun W.H."/>
            <person name="Liu D.K."/>
            <person name="Li Y."/>
            <person name="Chen G.Z."/>
            <person name="Liu X.D."/>
            <person name="Liao X.Y."/>
            <person name="Jiang Y.T."/>
            <person name="Yu X."/>
            <person name="Hao Y."/>
            <person name="Huang J."/>
            <person name="Zhao X.W."/>
            <person name="Ke S."/>
            <person name="Chen Y.Y."/>
            <person name="Wu W.L."/>
            <person name="Hsu J.L."/>
            <person name="Lin Y.F."/>
            <person name="Huang M.D."/>
            <person name="Li C.Y."/>
            <person name="Huang L."/>
            <person name="Wang Z.W."/>
            <person name="Zhao X."/>
            <person name="Zhong W.Y."/>
            <person name="Peng D.H."/>
            <person name="Ahmad S."/>
            <person name="Lan S."/>
            <person name="Zhang J.S."/>
            <person name="Tsai W.C."/>
            <person name="Van de Peer Y."/>
            <person name="Liu Z.J."/>
        </authorList>
    </citation>
    <scope>NUCLEOTIDE SEQUENCE</scope>
    <source>
        <strain evidence="8">SCP</strain>
    </source>
</reference>
<dbReference type="Pfam" id="PF14543">
    <property type="entry name" value="TAXi_N"/>
    <property type="match status" value="1"/>
</dbReference>
<dbReference type="InterPro" id="IPR051708">
    <property type="entry name" value="Plant_Aspart_Prot_A1"/>
</dbReference>
<evidence type="ECO:0000256" key="4">
    <source>
        <dbReference type="ARBA" id="ARBA00022801"/>
    </source>
</evidence>
<dbReference type="PROSITE" id="PS51767">
    <property type="entry name" value="PEPTIDASE_A1"/>
    <property type="match status" value="1"/>
</dbReference>
<accession>A0AAV9A807</accession>
<dbReference type="GO" id="GO:0005576">
    <property type="term" value="C:extracellular region"/>
    <property type="evidence" value="ECO:0007669"/>
    <property type="project" value="TreeGrafter"/>
</dbReference>
<keyword evidence="4" id="KW-0378">Hydrolase</keyword>
<dbReference type="InterPro" id="IPR032861">
    <property type="entry name" value="TAXi_N"/>
</dbReference>
<dbReference type="InterPro" id="IPR033121">
    <property type="entry name" value="PEPTIDASE_A1"/>
</dbReference>
<protein>
    <submittedName>
        <fullName evidence="8">Aspartic proteinase CDR1</fullName>
    </submittedName>
</protein>
<feature type="chain" id="PRO_5043956291" evidence="6">
    <location>
        <begin position="19"/>
        <end position="443"/>
    </location>
</feature>
<dbReference type="PANTHER" id="PTHR47967:SF128">
    <property type="entry name" value="ASPARTIC PROTEINASE CDR1-LIKE"/>
    <property type="match status" value="1"/>
</dbReference>
<evidence type="ECO:0000313" key="9">
    <source>
        <dbReference type="Proteomes" id="UP001179952"/>
    </source>
</evidence>
<dbReference type="SUPFAM" id="SSF50630">
    <property type="entry name" value="Acid proteases"/>
    <property type="match status" value="1"/>
</dbReference>
<keyword evidence="3" id="KW-0064">Aspartyl protease</keyword>
<evidence type="ECO:0000313" key="8">
    <source>
        <dbReference type="EMBL" id="KAK1260383.1"/>
    </source>
</evidence>
<organism evidence="8 9">
    <name type="scientific">Acorus gramineus</name>
    <name type="common">Dwarf sweet flag</name>
    <dbReference type="NCBI Taxonomy" id="55184"/>
    <lineage>
        <taxon>Eukaryota</taxon>
        <taxon>Viridiplantae</taxon>
        <taxon>Streptophyta</taxon>
        <taxon>Embryophyta</taxon>
        <taxon>Tracheophyta</taxon>
        <taxon>Spermatophyta</taxon>
        <taxon>Magnoliopsida</taxon>
        <taxon>Liliopsida</taxon>
        <taxon>Acoraceae</taxon>
        <taxon>Acorus</taxon>
    </lineage>
</organism>
<sequence>MAAIKLLLLLSIITSTSALPINTPKSFSAKLIHRDSPNSPLYNPTATFSDRRKSAHQRSLQRYNYLLRRQRKQAITPQVQSPVFPDVGEYLMELTVGTPPMTMMALIDTGSELTWFQCFPCDDNCYSQILPVFDPLSSKTYKTHSCDSDMCHKLDSSGCIPYSNECTFALTYADESISEGKLATDNFGVVSSDSRDISIPDITFGCSHSAEGIYSENATGIIGLDMGPLSFISQLGDSGKGRFSYCLMRVLPDTDTSSVILFGEDAWMLGPSTRILSLEYDSSMYYLNLLDISVDGDRLNVPPGTFLPKADGGGGLIIDSGAELTYLHAVAYDLLTEKLLETVKLKPWRLEDDEEAHCWEKEDLEDGESIPVVTLHFQGGLNVDLQPWNTFHYWYAGKVCLAIKPVSNSGISIIGALAQQNIHIGYDLKMKEIHMSPANCAQI</sequence>
<dbReference type="InterPro" id="IPR034161">
    <property type="entry name" value="Pepsin-like_plant"/>
</dbReference>
<keyword evidence="5" id="KW-0325">Glycoprotein</keyword>
<reference evidence="8" key="2">
    <citation type="submission" date="2023-06" db="EMBL/GenBank/DDBJ databases">
        <authorList>
            <person name="Ma L."/>
            <person name="Liu K.-W."/>
            <person name="Li Z."/>
            <person name="Hsiao Y.-Y."/>
            <person name="Qi Y."/>
            <person name="Fu T."/>
            <person name="Tang G."/>
            <person name="Zhang D."/>
            <person name="Sun W.-H."/>
            <person name="Liu D.-K."/>
            <person name="Li Y."/>
            <person name="Chen G.-Z."/>
            <person name="Liu X.-D."/>
            <person name="Liao X.-Y."/>
            <person name="Jiang Y.-T."/>
            <person name="Yu X."/>
            <person name="Hao Y."/>
            <person name="Huang J."/>
            <person name="Zhao X.-W."/>
            <person name="Ke S."/>
            <person name="Chen Y.-Y."/>
            <person name="Wu W.-L."/>
            <person name="Hsu J.-L."/>
            <person name="Lin Y.-F."/>
            <person name="Huang M.-D."/>
            <person name="Li C.-Y."/>
            <person name="Huang L."/>
            <person name="Wang Z.-W."/>
            <person name="Zhao X."/>
            <person name="Zhong W.-Y."/>
            <person name="Peng D.-H."/>
            <person name="Ahmad S."/>
            <person name="Lan S."/>
            <person name="Zhang J.-S."/>
            <person name="Tsai W.-C."/>
            <person name="Van De Peer Y."/>
            <person name="Liu Z.-J."/>
        </authorList>
    </citation>
    <scope>NUCLEOTIDE SEQUENCE</scope>
    <source>
        <strain evidence="8">SCP</strain>
        <tissue evidence="8">Leaves</tissue>
    </source>
</reference>
<dbReference type="GO" id="GO:0004190">
    <property type="term" value="F:aspartic-type endopeptidase activity"/>
    <property type="evidence" value="ECO:0007669"/>
    <property type="project" value="UniProtKB-KW"/>
</dbReference>
<dbReference type="InterPro" id="IPR032799">
    <property type="entry name" value="TAXi_C"/>
</dbReference>
<feature type="domain" description="Peptidase A1" evidence="7">
    <location>
        <begin position="90"/>
        <end position="436"/>
    </location>
</feature>
<dbReference type="Proteomes" id="UP001179952">
    <property type="component" value="Unassembled WGS sequence"/>
</dbReference>
<dbReference type="EMBL" id="JAUJYN010000011">
    <property type="protein sequence ID" value="KAK1260383.1"/>
    <property type="molecule type" value="Genomic_DNA"/>
</dbReference>
<dbReference type="Pfam" id="PF14541">
    <property type="entry name" value="TAXi_C"/>
    <property type="match status" value="1"/>
</dbReference>
<dbReference type="GO" id="GO:0006508">
    <property type="term" value="P:proteolysis"/>
    <property type="evidence" value="ECO:0007669"/>
    <property type="project" value="UniProtKB-KW"/>
</dbReference>
<evidence type="ECO:0000256" key="2">
    <source>
        <dbReference type="ARBA" id="ARBA00022670"/>
    </source>
</evidence>
<keyword evidence="6" id="KW-0732">Signal</keyword>
<dbReference type="FunFam" id="2.40.70.10:FF:000031">
    <property type="entry name" value="Aspartyl protease AED1"/>
    <property type="match status" value="1"/>
</dbReference>
<dbReference type="PANTHER" id="PTHR47967">
    <property type="entry name" value="OS07G0603500 PROTEIN-RELATED"/>
    <property type="match status" value="1"/>
</dbReference>
<dbReference type="CDD" id="cd05476">
    <property type="entry name" value="pepsin_A_like_plant"/>
    <property type="match status" value="1"/>
</dbReference>
<dbReference type="Gene3D" id="2.40.70.10">
    <property type="entry name" value="Acid Proteases"/>
    <property type="match status" value="2"/>
</dbReference>
<name>A0AAV9A807_ACOGR</name>
<evidence type="ECO:0000256" key="1">
    <source>
        <dbReference type="ARBA" id="ARBA00007447"/>
    </source>
</evidence>
<evidence type="ECO:0000256" key="3">
    <source>
        <dbReference type="ARBA" id="ARBA00022750"/>
    </source>
</evidence>
<keyword evidence="9" id="KW-1185">Reference proteome</keyword>
<keyword evidence="2" id="KW-0645">Protease</keyword>
<evidence type="ECO:0000256" key="6">
    <source>
        <dbReference type="SAM" id="SignalP"/>
    </source>
</evidence>
<evidence type="ECO:0000256" key="5">
    <source>
        <dbReference type="ARBA" id="ARBA00023180"/>
    </source>
</evidence>
<proteinExistence type="inferred from homology"/>
<dbReference type="InterPro" id="IPR021109">
    <property type="entry name" value="Peptidase_aspartic_dom_sf"/>
</dbReference>
<dbReference type="AlphaFoldDB" id="A0AAV9A807"/>
<feature type="signal peptide" evidence="6">
    <location>
        <begin position="1"/>
        <end position="18"/>
    </location>
</feature>
<gene>
    <name evidence="8" type="ORF">QJS04_geneDACA002144</name>
</gene>
<comment type="caution">
    <text evidence="8">The sequence shown here is derived from an EMBL/GenBank/DDBJ whole genome shotgun (WGS) entry which is preliminary data.</text>
</comment>
<comment type="similarity">
    <text evidence="1">Belongs to the peptidase A1 family.</text>
</comment>
<evidence type="ECO:0000259" key="7">
    <source>
        <dbReference type="PROSITE" id="PS51767"/>
    </source>
</evidence>